<reference evidence="13" key="1">
    <citation type="submission" date="2021-06" db="EMBL/GenBank/DDBJ databases">
        <authorList>
            <person name="Kallberg Y."/>
            <person name="Tangrot J."/>
            <person name="Rosling A."/>
        </authorList>
    </citation>
    <scope>NUCLEOTIDE SEQUENCE</scope>
    <source>
        <strain evidence="13">AZ414A</strain>
    </source>
</reference>
<evidence type="ECO:0000256" key="8">
    <source>
        <dbReference type="PROSITE-ProRule" id="PRU00266"/>
    </source>
</evidence>
<dbReference type="EMBL" id="CAJVPK010000369">
    <property type="protein sequence ID" value="CAG8500842.1"/>
    <property type="molecule type" value="Genomic_DNA"/>
</dbReference>
<dbReference type="CDD" id="cd17917">
    <property type="entry name" value="DEXHc_RHA-like"/>
    <property type="match status" value="1"/>
</dbReference>
<dbReference type="SMART" id="SM00847">
    <property type="entry name" value="HA2"/>
    <property type="match status" value="1"/>
</dbReference>
<dbReference type="Gene3D" id="1.20.120.1080">
    <property type="match status" value="1"/>
</dbReference>
<keyword evidence="5" id="KW-0067">ATP-binding</keyword>
<dbReference type="FunFam" id="1.20.120.1080:FF:000002">
    <property type="entry name" value="Putative ATP-dependent RNA helicase DHX36"/>
    <property type="match status" value="1"/>
</dbReference>
<dbReference type="InterPro" id="IPR014001">
    <property type="entry name" value="Helicase_ATP-bd"/>
</dbReference>
<evidence type="ECO:0000256" key="9">
    <source>
        <dbReference type="SAM" id="MobiDB-lite"/>
    </source>
</evidence>
<dbReference type="InterPro" id="IPR014720">
    <property type="entry name" value="dsRBD_dom"/>
</dbReference>
<dbReference type="FunFam" id="3.40.50.300:FF:000526">
    <property type="entry name" value="DExH-box ATP-dependent RNA helicase DExH3"/>
    <property type="match status" value="1"/>
</dbReference>
<dbReference type="InterPro" id="IPR027417">
    <property type="entry name" value="P-loop_NTPase"/>
</dbReference>
<feature type="region of interest" description="Disordered" evidence="9">
    <location>
        <begin position="470"/>
        <end position="490"/>
    </location>
</feature>
<dbReference type="Pfam" id="PF00035">
    <property type="entry name" value="dsrm"/>
    <property type="match status" value="2"/>
</dbReference>
<feature type="compositionally biased region" description="Polar residues" evidence="9">
    <location>
        <begin position="470"/>
        <end position="486"/>
    </location>
</feature>
<keyword evidence="3" id="KW-0378">Hydrolase</keyword>
<dbReference type="PROSITE" id="PS50137">
    <property type="entry name" value="DS_RBD"/>
    <property type="match status" value="1"/>
</dbReference>
<dbReference type="GO" id="GO:0005524">
    <property type="term" value="F:ATP binding"/>
    <property type="evidence" value="ECO:0007669"/>
    <property type="project" value="UniProtKB-KW"/>
</dbReference>
<dbReference type="InterPro" id="IPR002464">
    <property type="entry name" value="DNA/RNA_helicase_DEAH_CS"/>
</dbReference>
<dbReference type="InterPro" id="IPR048333">
    <property type="entry name" value="HA2_WH"/>
</dbReference>
<proteinExistence type="inferred from homology"/>
<dbReference type="Pfam" id="PF07717">
    <property type="entry name" value="OB_NTP_bind"/>
    <property type="match status" value="1"/>
</dbReference>
<dbReference type="GO" id="GO:0003724">
    <property type="term" value="F:RNA helicase activity"/>
    <property type="evidence" value="ECO:0007669"/>
    <property type="project" value="UniProtKB-EC"/>
</dbReference>
<feature type="domain" description="Helicase ATP-binding" evidence="11">
    <location>
        <begin position="537"/>
        <end position="705"/>
    </location>
</feature>
<dbReference type="PROSITE" id="PS51192">
    <property type="entry name" value="HELICASE_ATP_BIND_1"/>
    <property type="match status" value="1"/>
</dbReference>
<dbReference type="InterPro" id="IPR007502">
    <property type="entry name" value="Helicase-assoc_dom"/>
</dbReference>
<dbReference type="GO" id="GO:0016787">
    <property type="term" value="F:hydrolase activity"/>
    <property type="evidence" value="ECO:0007669"/>
    <property type="project" value="UniProtKB-KW"/>
</dbReference>
<dbReference type="InterPro" id="IPR001650">
    <property type="entry name" value="Helicase_C-like"/>
</dbReference>
<gene>
    <name evidence="13" type="ORF">DEBURN_LOCUS4668</name>
</gene>
<feature type="domain" description="Helicase C-terminal" evidence="12">
    <location>
        <begin position="794"/>
        <end position="993"/>
    </location>
</feature>
<accession>A0A9N8ZMN2</accession>
<dbReference type="SMART" id="SM00358">
    <property type="entry name" value="DSRM"/>
    <property type="match status" value="2"/>
</dbReference>
<name>A0A9N8ZMN2_9GLOM</name>
<evidence type="ECO:0000259" key="11">
    <source>
        <dbReference type="PROSITE" id="PS51192"/>
    </source>
</evidence>
<evidence type="ECO:0000256" key="3">
    <source>
        <dbReference type="ARBA" id="ARBA00022801"/>
    </source>
</evidence>
<dbReference type="Pfam" id="PF04408">
    <property type="entry name" value="WHD_HA2"/>
    <property type="match status" value="1"/>
</dbReference>
<feature type="domain" description="DRBM" evidence="10">
    <location>
        <begin position="256"/>
        <end position="324"/>
    </location>
</feature>
<sequence>MFNFKTFKRLPIGGYISKTLSNNCIARYNNNFNFLDQCKPFNGFTREIHSVESYSNFGNHKRFVQTLYERPLKIHGNGGNEVMIVSKKRTRTRESKFAKHSTKFAQTQLPKESPPESSNNEVFNINAEIKTVSSDKPLPDVIYNLEYIRSTYKVEEIKSKQENQSWIQHPKSFLSGILKDHVKENFGSLNNPIHRSTVKFEIKGINIEAHGDASTKKEAERLAFLNACYMIEAQGAIQDVITESKNVSRQKSSAESAKKFVTEYCSQFNFIPNFRIYAAGPESNKSWESVVEFPDQNLVGRGRGKSRKEAEDKAAELFKKNAEEYQSIHGTENLESIISEEQAKNFTQFYCKLRQLKKPRIELKSIGLNSEKQWVASIIVENEIIGKGKRSNKQEAQNIAYLSSAINLRKDSPRLWEKFQVRKGEKGTKERPTPVVNVEMSDETYHCLGRLISDVRDANMFNQEDNFMSSKKLKQNTQNKPNLNTSKSKEKFTTKQLDEKSKKLYDDFQKYLVSKSSQKIRNDRSQLPITHYSSMILDAVKNNPVTVIVGSTGCGKTTQLPQLIFEKAIMEHKGANCNIIVTQPRRIAAISVAQRVAQERAEKLGQTIGYNVRFDVVKPNPAGSILYCTTGIFLRRMQEVKSGRDSLEGISHIIVDEVHERDMETDFMLVILKQLLQERKKNNQPLVKLVLMSATIDTGIFSEYFGEFSPSGKCPIVEVPGKIFPVKQHFLDDIIKDLKKIYLPSDIPQLNQKETIKYVEREFKYVPEPELSESSESTAIEFTTSNDNNDIENKIDNSLIDIEKEDAEIPYSLIALVIAHIIRTTNDGAILVFLSGLDDINYVNRFLTTPPYPLGIDFTDETRFKLHILHSSLPSLSQQEVFDPLPNPTMRKIILATNIAETSITIKDVVYVIDSGKVKENRYDQSRRMTSLTTTWISTSNARQRSGRAGRVREGEYYSMMSRDRYENLKPYATPEIMRSDLQEICLHIKALRFSTSIGDVLSQAIQPPDPSSVQIALENLKSLQALDNDEELTPLGKILATLPMEPGFGKMVLLGAIFQCLDPVLTIAASMGTKSPFHSPPYAKAKADEIRFQWSQGMCSDHMTVLNAFIRWSEVQANEKYKDVTDFCMENFLSRIDMKTIDQIKVQLLNLLQRSGVVPSFYQKRGSTYDTHTLGPPEYNVNSNCVPLIRALICAGVYPNLSVKATKQALRTRQDPVTLIHPASVNSRKAVKLSSNLDSPIGTLYAFSEKVKATGSSIFLRGTTRVDPLSVILFGGAVETKRENDTLNLVVDDWIKFKGDEYALNLTVYLKNYLEQCLTQVFERLEVSHSNVRRGGKLAGQLRREDEMVKNRLVQGLAEVLESAEQDQLEIQRHQARENERFGRRPRKILRVV</sequence>
<keyword evidence="2" id="KW-0547">Nucleotide-binding</keyword>
<dbReference type="Pfam" id="PF00270">
    <property type="entry name" value="DEAD"/>
    <property type="match status" value="1"/>
</dbReference>
<dbReference type="PANTHER" id="PTHR18934">
    <property type="entry name" value="ATP-DEPENDENT RNA HELICASE"/>
    <property type="match status" value="1"/>
</dbReference>
<feature type="compositionally biased region" description="Polar residues" evidence="9">
    <location>
        <begin position="103"/>
        <end position="119"/>
    </location>
</feature>
<evidence type="ECO:0000313" key="13">
    <source>
        <dbReference type="EMBL" id="CAG8500842.1"/>
    </source>
</evidence>
<dbReference type="OrthoDB" id="28053at2759"/>
<evidence type="ECO:0000256" key="2">
    <source>
        <dbReference type="ARBA" id="ARBA00022741"/>
    </source>
</evidence>
<keyword evidence="6 8" id="KW-0694">RNA-binding</keyword>
<dbReference type="EC" id="3.6.4.13" evidence="1"/>
<dbReference type="PANTHER" id="PTHR18934:SF203">
    <property type="entry name" value="ATP-DEPENDENT RNA HELICASE A"/>
    <property type="match status" value="1"/>
</dbReference>
<dbReference type="CDD" id="cd00048">
    <property type="entry name" value="DSRM_SF"/>
    <property type="match status" value="2"/>
</dbReference>
<dbReference type="SUPFAM" id="SSF54768">
    <property type="entry name" value="dsRNA-binding domain-like"/>
    <property type="match status" value="1"/>
</dbReference>
<dbReference type="Gene3D" id="3.30.160.20">
    <property type="match status" value="1"/>
</dbReference>
<evidence type="ECO:0000256" key="6">
    <source>
        <dbReference type="ARBA" id="ARBA00022884"/>
    </source>
</evidence>
<feature type="region of interest" description="Disordered" evidence="9">
    <location>
        <begin position="95"/>
        <end position="119"/>
    </location>
</feature>
<evidence type="ECO:0000256" key="4">
    <source>
        <dbReference type="ARBA" id="ARBA00022806"/>
    </source>
</evidence>
<dbReference type="InterPro" id="IPR011709">
    <property type="entry name" value="DEAD-box_helicase_OB_fold"/>
</dbReference>
<dbReference type="GO" id="GO:0003723">
    <property type="term" value="F:RNA binding"/>
    <property type="evidence" value="ECO:0007669"/>
    <property type="project" value="UniProtKB-UniRule"/>
</dbReference>
<dbReference type="SMART" id="SM00490">
    <property type="entry name" value="HELICc"/>
    <property type="match status" value="1"/>
</dbReference>
<evidence type="ECO:0000256" key="1">
    <source>
        <dbReference type="ARBA" id="ARBA00012552"/>
    </source>
</evidence>
<dbReference type="CDD" id="cd18791">
    <property type="entry name" value="SF2_C_RHA"/>
    <property type="match status" value="1"/>
</dbReference>
<dbReference type="InterPro" id="IPR011545">
    <property type="entry name" value="DEAD/DEAH_box_helicase_dom"/>
</dbReference>
<keyword evidence="4" id="KW-0347">Helicase</keyword>
<evidence type="ECO:0000256" key="5">
    <source>
        <dbReference type="ARBA" id="ARBA00022840"/>
    </source>
</evidence>
<dbReference type="Gene3D" id="3.40.50.300">
    <property type="entry name" value="P-loop containing nucleotide triphosphate hydrolases"/>
    <property type="match status" value="2"/>
</dbReference>
<keyword evidence="14" id="KW-1185">Reference proteome</keyword>
<dbReference type="SUPFAM" id="SSF52540">
    <property type="entry name" value="P-loop containing nucleoside triphosphate hydrolases"/>
    <property type="match status" value="1"/>
</dbReference>
<dbReference type="Pfam" id="PF00271">
    <property type="entry name" value="Helicase_C"/>
    <property type="match status" value="1"/>
</dbReference>
<dbReference type="PROSITE" id="PS51194">
    <property type="entry name" value="HELICASE_CTER"/>
    <property type="match status" value="1"/>
</dbReference>
<dbReference type="SMART" id="SM00487">
    <property type="entry name" value="DEXDc"/>
    <property type="match status" value="1"/>
</dbReference>
<dbReference type="Proteomes" id="UP000789706">
    <property type="component" value="Unassembled WGS sequence"/>
</dbReference>
<organism evidence="13 14">
    <name type="scientific">Diversispora eburnea</name>
    <dbReference type="NCBI Taxonomy" id="1213867"/>
    <lineage>
        <taxon>Eukaryota</taxon>
        <taxon>Fungi</taxon>
        <taxon>Fungi incertae sedis</taxon>
        <taxon>Mucoromycota</taxon>
        <taxon>Glomeromycotina</taxon>
        <taxon>Glomeromycetes</taxon>
        <taxon>Diversisporales</taxon>
        <taxon>Diversisporaceae</taxon>
        <taxon>Diversispora</taxon>
    </lineage>
</organism>
<comment type="similarity">
    <text evidence="7">Belongs to the DExH box helicase family.</text>
</comment>
<evidence type="ECO:0000256" key="7">
    <source>
        <dbReference type="ARBA" id="ARBA00060772"/>
    </source>
</evidence>
<evidence type="ECO:0000313" key="14">
    <source>
        <dbReference type="Proteomes" id="UP000789706"/>
    </source>
</evidence>
<dbReference type="PROSITE" id="PS00690">
    <property type="entry name" value="DEAH_ATP_HELICASE"/>
    <property type="match status" value="1"/>
</dbReference>
<dbReference type="GO" id="GO:1990904">
    <property type="term" value="C:ribonucleoprotein complex"/>
    <property type="evidence" value="ECO:0007669"/>
    <property type="project" value="UniProtKB-ARBA"/>
</dbReference>
<comment type="caution">
    <text evidence="13">The sequence shown here is derived from an EMBL/GenBank/DDBJ whole genome shotgun (WGS) entry which is preliminary data.</text>
</comment>
<protein>
    <recommendedName>
        <fullName evidence="1">RNA helicase</fullName>
        <ecNumber evidence="1">3.6.4.13</ecNumber>
    </recommendedName>
</protein>
<dbReference type="Pfam" id="PF21010">
    <property type="entry name" value="HA2_C"/>
    <property type="match status" value="1"/>
</dbReference>
<evidence type="ECO:0000259" key="10">
    <source>
        <dbReference type="PROSITE" id="PS50137"/>
    </source>
</evidence>
<evidence type="ECO:0000259" key="12">
    <source>
        <dbReference type="PROSITE" id="PS51194"/>
    </source>
</evidence>